<protein>
    <submittedName>
        <fullName evidence="1">Uncharacterized protein</fullName>
    </submittedName>
</protein>
<gene>
    <name evidence="1" type="ORF">CLO192961_LOCUS248275</name>
</gene>
<name>A0ABY6UE07_BIOOC</name>
<organism evidence="1 2">
    <name type="scientific">Bionectria ochroleuca</name>
    <name type="common">Gliocladium roseum</name>
    <dbReference type="NCBI Taxonomy" id="29856"/>
    <lineage>
        <taxon>Eukaryota</taxon>
        <taxon>Fungi</taxon>
        <taxon>Dikarya</taxon>
        <taxon>Ascomycota</taxon>
        <taxon>Pezizomycotina</taxon>
        <taxon>Sordariomycetes</taxon>
        <taxon>Hypocreomycetidae</taxon>
        <taxon>Hypocreales</taxon>
        <taxon>Bionectriaceae</taxon>
        <taxon>Clonostachys</taxon>
    </lineage>
</organism>
<reference evidence="1 2" key="1">
    <citation type="submission" date="2019-06" db="EMBL/GenBank/DDBJ databases">
        <authorList>
            <person name="Broberg M."/>
        </authorList>
    </citation>
    <scope>NUCLEOTIDE SEQUENCE [LARGE SCALE GENOMIC DNA]</scope>
</reference>
<evidence type="ECO:0000313" key="1">
    <source>
        <dbReference type="EMBL" id="VUC28976.1"/>
    </source>
</evidence>
<accession>A0ABY6UE07</accession>
<keyword evidence="2" id="KW-1185">Reference proteome</keyword>
<sequence>MFETFQSIVAYDAQKNGEVKDGGNGLYQLRLQLGYHLKREENHEKWKAEANSPFISPILATIYPFNQRYWQSSLPGRKGYSYYRFHLTMDILLVPLTMIWVDVFLMEDWSWQHWRSRLIGI</sequence>
<dbReference type="EMBL" id="CABFNS010000795">
    <property type="protein sequence ID" value="VUC28976.1"/>
    <property type="molecule type" value="Genomic_DNA"/>
</dbReference>
<comment type="caution">
    <text evidence="1">The sequence shown here is derived from an EMBL/GenBank/DDBJ whole genome shotgun (WGS) entry which is preliminary data.</text>
</comment>
<evidence type="ECO:0000313" key="2">
    <source>
        <dbReference type="Proteomes" id="UP000766486"/>
    </source>
</evidence>
<dbReference type="Proteomes" id="UP000766486">
    <property type="component" value="Unassembled WGS sequence"/>
</dbReference>
<proteinExistence type="predicted"/>